<sequence length="484" mass="55858">MVKPNIAIYPLPFITREKLQKFSSKLKQLEEETDTTIIYDYEDQVFNIEGESQEGCDIVEENILFSLIPLLSNDIDKTCMTGTYEELSFIEGKVPVASFNIVNVEGRSLKDQEDDMEHDEEVIIKKEPEDVQFIIKEFHISPRITNIQAFIIGPPQFNMQLAEYLEIIPRMTNTDCVLLGRCIRITGEESCVDNAIDKFRVIQNSHIAHLEVDYVMCIHYPKHSGPYGLCFCDLNRYKQKEFVIDQLDPHQVLEDIYVMLPVFIDPFTNEYARPKDLIQIKAPAQKKYQQMAEEEYRERDKLKRKEINDAFAMLNVKPVIETKSNQSHKYYVQYSEPHYNTSSPTLTGKIPVDTNSMEFIGSLENHHTASASSSAPIRRPNYVKNNMRDSTKEVLKSESTDEEPLSVYEYEVQKLPENTEEHFPSLSPSPVSRSSTPINGRRPKGLYKPTLGNDEPKKNRVIRIVPQKSYRSRSPTPSLSLVER</sequence>
<reference evidence="2" key="1">
    <citation type="submission" date="2020-12" db="EMBL/GenBank/DDBJ databases">
        <title>Metabolic potential, ecology and presence of endohyphal bacteria is reflected in genomic diversity of Mucoromycotina.</title>
        <authorList>
            <person name="Muszewska A."/>
            <person name="Okrasinska A."/>
            <person name="Steczkiewicz K."/>
            <person name="Drgas O."/>
            <person name="Orlowska M."/>
            <person name="Perlinska-Lenart U."/>
            <person name="Aleksandrzak-Piekarczyk T."/>
            <person name="Szatraj K."/>
            <person name="Zielenkiewicz U."/>
            <person name="Pilsyk S."/>
            <person name="Malc E."/>
            <person name="Mieczkowski P."/>
            <person name="Kruszewska J.S."/>
            <person name="Biernat P."/>
            <person name="Pawlowska J."/>
        </authorList>
    </citation>
    <scope>NUCLEOTIDE SEQUENCE</scope>
    <source>
        <strain evidence="2">WA0000017839</strain>
    </source>
</reference>
<dbReference type="OrthoDB" id="7875889at2759"/>
<feature type="compositionally biased region" description="Polar residues" evidence="1">
    <location>
        <begin position="472"/>
        <end position="484"/>
    </location>
</feature>
<organism evidence="2 3">
    <name type="scientific">Mucor saturninus</name>
    <dbReference type="NCBI Taxonomy" id="64648"/>
    <lineage>
        <taxon>Eukaryota</taxon>
        <taxon>Fungi</taxon>
        <taxon>Fungi incertae sedis</taxon>
        <taxon>Mucoromycota</taxon>
        <taxon>Mucoromycotina</taxon>
        <taxon>Mucoromycetes</taxon>
        <taxon>Mucorales</taxon>
        <taxon>Mucorineae</taxon>
        <taxon>Mucoraceae</taxon>
        <taxon>Mucor</taxon>
    </lineage>
</organism>
<dbReference type="EMBL" id="JAEPRD010000045">
    <property type="protein sequence ID" value="KAG2204364.1"/>
    <property type="molecule type" value="Genomic_DNA"/>
</dbReference>
<comment type="caution">
    <text evidence="2">The sequence shown here is derived from an EMBL/GenBank/DDBJ whole genome shotgun (WGS) entry which is preliminary data.</text>
</comment>
<evidence type="ECO:0000313" key="3">
    <source>
        <dbReference type="Proteomes" id="UP000603453"/>
    </source>
</evidence>
<name>A0A8H7R4M7_9FUNG</name>
<dbReference type="AlphaFoldDB" id="A0A8H7R4M7"/>
<evidence type="ECO:0000256" key="1">
    <source>
        <dbReference type="SAM" id="MobiDB-lite"/>
    </source>
</evidence>
<protein>
    <submittedName>
        <fullName evidence="2">Uncharacterized protein</fullName>
    </submittedName>
</protein>
<evidence type="ECO:0000313" key="2">
    <source>
        <dbReference type="EMBL" id="KAG2204364.1"/>
    </source>
</evidence>
<feature type="compositionally biased region" description="Low complexity" evidence="1">
    <location>
        <begin position="424"/>
        <end position="437"/>
    </location>
</feature>
<feature type="compositionally biased region" description="Basic and acidic residues" evidence="1">
    <location>
        <begin position="411"/>
        <end position="423"/>
    </location>
</feature>
<dbReference type="Proteomes" id="UP000603453">
    <property type="component" value="Unassembled WGS sequence"/>
</dbReference>
<feature type="region of interest" description="Disordered" evidence="1">
    <location>
        <begin position="366"/>
        <end position="484"/>
    </location>
</feature>
<gene>
    <name evidence="2" type="ORF">INT47_009406</name>
</gene>
<proteinExistence type="predicted"/>
<keyword evidence="3" id="KW-1185">Reference proteome</keyword>
<accession>A0A8H7R4M7</accession>
<feature type="compositionally biased region" description="Basic and acidic residues" evidence="1">
    <location>
        <begin position="386"/>
        <end position="399"/>
    </location>
</feature>